<dbReference type="STRING" id="497964.CfE428DRAFT_5819"/>
<reference evidence="1 2" key="1">
    <citation type="journal article" date="2011" name="J. Bacteriol.">
        <title>Genome sequence of Chthoniobacter flavus Ellin428, an aerobic heterotrophic soil bacterium.</title>
        <authorList>
            <person name="Kant R."/>
            <person name="van Passel M.W."/>
            <person name="Palva A."/>
            <person name="Lucas S."/>
            <person name="Lapidus A."/>
            <person name="Glavina Del Rio T."/>
            <person name="Dalin E."/>
            <person name="Tice H."/>
            <person name="Bruce D."/>
            <person name="Goodwin L."/>
            <person name="Pitluck S."/>
            <person name="Larimer F.W."/>
            <person name="Land M.L."/>
            <person name="Hauser L."/>
            <person name="Sangwan P."/>
            <person name="de Vos W.M."/>
            <person name="Janssen P.H."/>
            <person name="Smidt H."/>
        </authorList>
    </citation>
    <scope>NUCLEOTIDE SEQUENCE [LARGE SCALE GENOMIC DNA]</scope>
    <source>
        <strain evidence="1 2">Ellin428</strain>
    </source>
</reference>
<sequence length="40" mass="4441">MTVGQLASAIGRPRTSVSKAINQNRFSKLREQIREELAIA</sequence>
<dbReference type="AlphaFoldDB" id="B4DA79"/>
<evidence type="ECO:0000313" key="2">
    <source>
        <dbReference type="Proteomes" id="UP000005824"/>
    </source>
</evidence>
<comment type="caution">
    <text evidence="1">The sequence shown here is derived from an EMBL/GenBank/DDBJ whole genome shotgun (WGS) entry which is preliminary data.</text>
</comment>
<evidence type="ECO:0000313" key="1">
    <source>
        <dbReference type="EMBL" id="EDY16706.1"/>
    </source>
</evidence>
<gene>
    <name evidence="1" type="ORF">CfE428DRAFT_5819</name>
</gene>
<proteinExistence type="predicted"/>
<keyword evidence="2" id="KW-1185">Reference proteome</keyword>
<dbReference type="InParanoid" id="B4DA79"/>
<dbReference type="Proteomes" id="UP000005824">
    <property type="component" value="Unassembled WGS sequence"/>
</dbReference>
<accession>B4DA79</accession>
<organism evidence="1 2">
    <name type="scientific">Chthoniobacter flavus Ellin428</name>
    <dbReference type="NCBI Taxonomy" id="497964"/>
    <lineage>
        <taxon>Bacteria</taxon>
        <taxon>Pseudomonadati</taxon>
        <taxon>Verrucomicrobiota</taxon>
        <taxon>Spartobacteria</taxon>
        <taxon>Chthoniobacterales</taxon>
        <taxon>Chthoniobacteraceae</taxon>
        <taxon>Chthoniobacter</taxon>
    </lineage>
</organism>
<dbReference type="EMBL" id="ABVL01000029">
    <property type="protein sequence ID" value="EDY16706.1"/>
    <property type="molecule type" value="Genomic_DNA"/>
</dbReference>
<name>B4DA79_9BACT</name>
<protein>
    <submittedName>
        <fullName evidence="1">Uncharacterized protein</fullName>
    </submittedName>
</protein>